<dbReference type="STRING" id="391937.NA2_09498"/>
<dbReference type="GO" id="GO:0000105">
    <property type="term" value="P:L-histidine biosynthetic process"/>
    <property type="evidence" value="ECO:0007669"/>
    <property type="project" value="UniProtKB-UniRule"/>
</dbReference>
<dbReference type="PANTHER" id="PTHR42701:SF1">
    <property type="entry name" value="IMIDAZOLE GLYCEROL PHOSPHATE SYNTHASE SUBUNIT HISH"/>
    <property type="match status" value="1"/>
</dbReference>
<comment type="pathway">
    <text evidence="1 10">Amino-acid biosynthesis; L-histidine biosynthesis; L-histidine from 5-phospho-alpha-D-ribose 1-diphosphate: step 5/9.</text>
</comment>
<protein>
    <recommendedName>
        <fullName evidence="10">Imidazole glycerol phosphate synthase subunit HisH</fullName>
        <ecNumber evidence="10">4.3.2.10</ecNumber>
    </recommendedName>
    <alternativeName>
        <fullName evidence="10">IGP synthase glutaminase subunit</fullName>
        <ecNumber evidence="10">3.5.1.2</ecNumber>
    </alternativeName>
    <alternativeName>
        <fullName evidence="10">IGP synthase subunit HisH</fullName>
    </alternativeName>
    <alternativeName>
        <fullName evidence="10">ImGP synthase subunit HisH</fullName>
        <shortName evidence="10">IGPS subunit HisH</shortName>
    </alternativeName>
</protein>
<evidence type="ECO:0000256" key="7">
    <source>
        <dbReference type="ARBA" id="ARBA00023239"/>
    </source>
</evidence>
<dbReference type="GO" id="GO:0000107">
    <property type="term" value="F:imidazoleglycerol-phosphate synthase activity"/>
    <property type="evidence" value="ECO:0007669"/>
    <property type="project" value="UniProtKB-UniRule"/>
</dbReference>
<dbReference type="Gene3D" id="3.40.50.880">
    <property type="match status" value="1"/>
</dbReference>
<dbReference type="CDD" id="cd01748">
    <property type="entry name" value="GATase1_IGP_Synthase"/>
    <property type="match status" value="1"/>
</dbReference>
<gene>
    <name evidence="10 13" type="primary">hisH</name>
    <name evidence="13" type="ORF">NA2_09498</name>
</gene>
<dbReference type="PANTHER" id="PTHR42701">
    <property type="entry name" value="IMIDAZOLE GLYCEROL PHOSPHATE SYNTHASE SUBUNIT HISH"/>
    <property type="match status" value="1"/>
</dbReference>
<dbReference type="PROSITE" id="PS51273">
    <property type="entry name" value="GATASE_TYPE_1"/>
    <property type="match status" value="1"/>
</dbReference>
<dbReference type="eggNOG" id="COG0118">
    <property type="taxonomic scope" value="Bacteria"/>
</dbReference>
<comment type="catalytic activity">
    <reaction evidence="9 10">
        <text>L-glutamine + H2O = L-glutamate + NH4(+)</text>
        <dbReference type="Rhea" id="RHEA:15889"/>
        <dbReference type="ChEBI" id="CHEBI:15377"/>
        <dbReference type="ChEBI" id="CHEBI:28938"/>
        <dbReference type="ChEBI" id="CHEBI:29985"/>
        <dbReference type="ChEBI" id="CHEBI:58359"/>
        <dbReference type="EC" id="3.5.1.2"/>
    </reaction>
</comment>
<feature type="active site" evidence="10 11">
    <location>
        <position position="196"/>
    </location>
</feature>
<dbReference type="SUPFAM" id="SSF52317">
    <property type="entry name" value="Class I glutamine amidotransferase-like"/>
    <property type="match status" value="1"/>
</dbReference>
<evidence type="ECO:0000256" key="9">
    <source>
        <dbReference type="ARBA" id="ARBA00049534"/>
    </source>
</evidence>
<sequence length="216" mass="22879">MQVAIIDYGSGNLRSAAKAFERAAREAGIAAGIEVTADAERVRTADRIVLPGVGAYADCRRGLDAVPGMAEAIDDVAIRKARPFLGICVGMQLMSARGLEKSVTQGLGWIDGDVTEMTPSDPALKIPQIGWNTIHVKHSHPLFEGIPTGPEGLHAYFVHSYHLAATNDAEVLATADYGGPITAAVARDNLAGTQFHPEKSQALGLALIANFLRWAP</sequence>
<dbReference type="InterPro" id="IPR029062">
    <property type="entry name" value="Class_I_gatase-like"/>
</dbReference>
<keyword evidence="6 10" id="KW-0368">Histidine biosynthesis</keyword>
<dbReference type="PIRSF" id="PIRSF000495">
    <property type="entry name" value="Amidotransf_hisH"/>
    <property type="match status" value="1"/>
</dbReference>
<feature type="active site" evidence="10 11">
    <location>
        <position position="198"/>
    </location>
</feature>
<organism evidence="13 14">
    <name type="scientific">Nitratireductor pacificus pht-3B</name>
    <dbReference type="NCBI Taxonomy" id="391937"/>
    <lineage>
        <taxon>Bacteria</taxon>
        <taxon>Pseudomonadati</taxon>
        <taxon>Pseudomonadota</taxon>
        <taxon>Alphaproteobacteria</taxon>
        <taxon>Hyphomicrobiales</taxon>
        <taxon>Phyllobacteriaceae</taxon>
        <taxon>Nitratireductor</taxon>
    </lineage>
</organism>
<keyword evidence="13" id="KW-0328">Glycosyltransferase</keyword>
<feature type="active site" description="Nucleophile" evidence="10 11">
    <location>
        <position position="88"/>
    </location>
</feature>
<keyword evidence="10" id="KW-0963">Cytoplasm</keyword>
<keyword evidence="14" id="KW-1185">Reference proteome</keyword>
<comment type="subunit">
    <text evidence="2 10">Heterodimer of HisH and HisF.</text>
</comment>
<dbReference type="OrthoDB" id="9807137at2"/>
<dbReference type="GO" id="GO:0016829">
    <property type="term" value="F:lyase activity"/>
    <property type="evidence" value="ECO:0007669"/>
    <property type="project" value="UniProtKB-KW"/>
</dbReference>
<dbReference type="EC" id="4.3.2.10" evidence="10"/>
<evidence type="ECO:0000256" key="11">
    <source>
        <dbReference type="PIRSR" id="PIRSR000495-1"/>
    </source>
</evidence>
<evidence type="ECO:0000256" key="8">
    <source>
        <dbReference type="ARBA" id="ARBA00047838"/>
    </source>
</evidence>
<evidence type="ECO:0000313" key="13">
    <source>
        <dbReference type="EMBL" id="EKF19006.1"/>
    </source>
</evidence>
<keyword evidence="4 10" id="KW-0378">Hydrolase</keyword>
<keyword evidence="7 10" id="KW-0456">Lyase</keyword>
<evidence type="ECO:0000256" key="1">
    <source>
        <dbReference type="ARBA" id="ARBA00005091"/>
    </source>
</evidence>
<dbReference type="NCBIfam" id="TIGR01855">
    <property type="entry name" value="IMP_synth_hisH"/>
    <property type="match status" value="1"/>
</dbReference>
<evidence type="ECO:0000256" key="10">
    <source>
        <dbReference type="HAMAP-Rule" id="MF_00278"/>
    </source>
</evidence>
<evidence type="ECO:0000256" key="6">
    <source>
        <dbReference type="ARBA" id="ARBA00023102"/>
    </source>
</evidence>
<evidence type="ECO:0000259" key="12">
    <source>
        <dbReference type="Pfam" id="PF00117"/>
    </source>
</evidence>
<evidence type="ECO:0000313" key="14">
    <source>
        <dbReference type="Proteomes" id="UP000006786"/>
    </source>
</evidence>
<name>K2MA24_9HYPH</name>
<proteinExistence type="inferred from homology"/>
<comment type="function">
    <text evidence="10">IGPS catalyzes the conversion of PRFAR and glutamine to IGP, AICAR and glutamate. The HisH subunit catalyzes the hydrolysis of glutamine to glutamate and ammonia as part of the synthesis of IGP and AICAR. The resulting ammonia molecule is channeled to the active site of HisF.</text>
</comment>
<evidence type="ECO:0000256" key="4">
    <source>
        <dbReference type="ARBA" id="ARBA00022801"/>
    </source>
</evidence>
<dbReference type="UniPathway" id="UPA00031">
    <property type="reaction ID" value="UER00010"/>
</dbReference>
<dbReference type="HAMAP" id="MF_00278">
    <property type="entry name" value="HisH"/>
    <property type="match status" value="1"/>
</dbReference>
<dbReference type="InterPro" id="IPR010139">
    <property type="entry name" value="Imidazole-glycPsynth_HisH"/>
</dbReference>
<keyword evidence="13" id="KW-0808">Transferase</keyword>
<dbReference type="Pfam" id="PF00117">
    <property type="entry name" value="GATase"/>
    <property type="match status" value="1"/>
</dbReference>
<dbReference type="GO" id="GO:0005737">
    <property type="term" value="C:cytoplasm"/>
    <property type="evidence" value="ECO:0007669"/>
    <property type="project" value="UniProtKB-SubCell"/>
</dbReference>
<evidence type="ECO:0000256" key="2">
    <source>
        <dbReference type="ARBA" id="ARBA00011152"/>
    </source>
</evidence>
<evidence type="ECO:0000256" key="3">
    <source>
        <dbReference type="ARBA" id="ARBA00022605"/>
    </source>
</evidence>
<comment type="caution">
    <text evidence="13">The sequence shown here is derived from an EMBL/GenBank/DDBJ whole genome shotgun (WGS) entry which is preliminary data.</text>
</comment>
<dbReference type="InterPro" id="IPR017926">
    <property type="entry name" value="GATASE"/>
</dbReference>
<dbReference type="EMBL" id="AMRM01000009">
    <property type="protein sequence ID" value="EKF19006.1"/>
    <property type="molecule type" value="Genomic_DNA"/>
</dbReference>
<dbReference type="GO" id="GO:0004359">
    <property type="term" value="F:glutaminase activity"/>
    <property type="evidence" value="ECO:0007669"/>
    <property type="project" value="UniProtKB-EC"/>
</dbReference>
<dbReference type="RefSeq" id="WP_008596474.1">
    <property type="nucleotide sequence ID" value="NZ_AMRM01000009.1"/>
</dbReference>
<evidence type="ECO:0000256" key="5">
    <source>
        <dbReference type="ARBA" id="ARBA00022962"/>
    </source>
</evidence>
<comment type="catalytic activity">
    <reaction evidence="8 10">
        <text>5-[(5-phospho-1-deoxy-D-ribulos-1-ylimino)methylamino]-1-(5-phospho-beta-D-ribosyl)imidazole-4-carboxamide + L-glutamine = D-erythro-1-(imidazol-4-yl)glycerol 3-phosphate + 5-amino-1-(5-phospho-beta-D-ribosyl)imidazole-4-carboxamide + L-glutamate + H(+)</text>
        <dbReference type="Rhea" id="RHEA:24793"/>
        <dbReference type="ChEBI" id="CHEBI:15378"/>
        <dbReference type="ChEBI" id="CHEBI:29985"/>
        <dbReference type="ChEBI" id="CHEBI:58278"/>
        <dbReference type="ChEBI" id="CHEBI:58359"/>
        <dbReference type="ChEBI" id="CHEBI:58475"/>
        <dbReference type="ChEBI" id="CHEBI:58525"/>
        <dbReference type="EC" id="4.3.2.10"/>
    </reaction>
</comment>
<keyword evidence="3 10" id="KW-0028">Amino-acid biosynthesis</keyword>
<comment type="subcellular location">
    <subcellularLocation>
        <location evidence="10">Cytoplasm</location>
    </subcellularLocation>
</comment>
<reference evidence="13 14" key="1">
    <citation type="journal article" date="2012" name="J. Bacteriol.">
        <title>Genome Sequence of Nitratireductor pacificus Type Strain pht-3B.</title>
        <authorList>
            <person name="Lai Q."/>
            <person name="Li G."/>
            <person name="Shao Z."/>
        </authorList>
    </citation>
    <scope>NUCLEOTIDE SEQUENCE [LARGE SCALE GENOMIC DNA]</scope>
    <source>
        <strain evidence="14">pht-3B</strain>
    </source>
</reference>
<dbReference type="AlphaFoldDB" id="K2MA24"/>
<dbReference type="Proteomes" id="UP000006786">
    <property type="component" value="Unassembled WGS sequence"/>
</dbReference>
<dbReference type="PATRIC" id="fig|391937.3.peg.1956"/>
<accession>K2MA24</accession>
<feature type="domain" description="Glutamine amidotransferase" evidence="12">
    <location>
        <begin position="6"/>
        <end position="211"/>
    </location>
</feature>
<dbReference type="EC" id="3.5.1.2" evidence="10"/>
<keyword evidence="5 10" id="KW-0315">Glutamine amidotransferase</keyword>